<name>A0AA86NZP3_9EUKA</name>
<protein>
    <submittedName>
        <fullName evidence="3">Hypothetical_protein</fullName>
    </submittedName>
</protein>
<reference evidence="3 4" key="2">
    <citation type="submission" date="2024-07" db="EMBL/GenBank/DDBJ databases">
        <authorList>
            <person name="Akdeniz Z."/>
        </authorList>
    </citation>
    <scope>NUCLEOTIDE SEQUENCE [LARGE SCALE GENOMIC DNA]</scope>
</reference>
<organism evidence="2">
    <name type="scientific">Hexamita inflata</name>
    <dbReference type="NCBI Taxonomy" id="28002"/>
    <lineage>
        <taxon>Eukaryota</taxon>
        <taxon>Metamonada</taxon>
        <taxon>Diplomonadida</taxon>
        <taxon>Hexamitidae</taxon>
        <taxon>Hexamitinae</taxon>
        <taxon>Hexamita</taxon>
    </lineage>
</organism>
<feature type="transmembrane region" description="Helical" evidence="1">
    <location>
        <begin position="20"/>
        <end position="43"/>
    </location>
</feature>
<evidence type="ECO:0000313" key="2">
    <source>
        <dbReference type="EMBL" id="CAI9929084.1"/>
    </source>
</evidence>
<dbReference type="AlphaFoldDB" id="A0AA86NZP3"/>
<keyword evidence="4" id="KW-1185">Reference proteome</keyword>
<reference evidence="2" key="1">
    <citation type="submission" date="2023-06" db="EMBL/GenBank/DDBJ databases">
        <authorList>
            <person name="Kurt Z."/>
        </authorList>
    </citation>
    <scope>NUCLEOTIDE SEQUENCE</scope>
</reference>
<accession>A0AA86NZP3</accession>
<proteinExistence type="predicted"/>
<evidence type="ECO:0000313" key="3">
    <source>
        <dbReference type="EMBL" id="CAL6004701.1"/>
    </source>
</evidence>
<dbReference type="EMBL" id="CAXDID020000049">
    <property type="protein sequence ID" value="CAL6004701.1"/>
    <property type="molecule type" value="Genomic_DNA"/>
</dbReference>
<feature type="transmembrane region" description="Helical" evidence="1">
    <location>
        <begin position="95"/>
        <end position="115"/>
    </location>
</feature>
<feature type="transmembrane region" description="Helical" evidence="1">
    <location>
        <begin position="135"/>
        <end position="153"/>
    </location>
</feature>
<evidence type="ECO:0000256" key="1">
    <source>
        <dbReference type="SAM" id="Phobius"/>
    </source>
</evidence>
<dbReference type="EMBL" id="CATOUU010000424">
    <property type="protein sequence ID" value="CAI9929084.1"/>
    <property type="molecule type" value="Genomic_DNA"/>
</dbReference>
<sequence length="179" mass="20134">MDENNQQYSSYSKPKKPCILHFQAIARIFAGLAGASCIAQYITKIVSEYKGHKLQFKWQQFQVYAIAGVNILYSLTLVISACCKSLSSAKQWLNYKAAFLCKPFMVCFVMLYVAVAQSPATLFIKGDINNQIESSFVLINMCSCAIIFLFGLFSPCKKTEVSNYYLAMGFNVDYFSFGI</sequence>
<keyword evidence="1" id="KW-1133">Transmembrane helix</keyword>
<feature type="transmembrane region" description="Helical" evidence="1">
    <location>
        <begin position="63"/>
        <end position="83"/>
    </location>
</feature>
<dbReference type="Proteomes" id="UP001642409">
    <property type="component" value="Unassembled WGS sequence"/>
</dbReference>
<keyword evidence="1" id="KW-0472">Membrane</keyword>
<gene>
    <name evidence="2" type="ORF">HINF_LOCUS16729</name>
    <name evidence="3" type="ORF">HINF_LOCUS19013</name>
</gene>
<keyword evidence="1" id="KW-0812">Transmembrane</keyword>
<evidence type="ECO:0000313" key="4">
    <source>
        <dbReference type="Proteomes" id="UP001642409"/>
    </source>
</evidence>
<comment type="caution">
    <text evidence="2">The sequence shown here is derived from an EMBL/GenBank/DDBJ whole genome shotgun (WGS) entry which is preliminary data.</text>
</comment>